<name>A0A6A6E4K8_9PEZI</name>
<protein>
    <submittedName>
        <fullName evidence="1">Uncharacterized protein</fullName>
    </submittedName>
</protein>
<dbReference type="EMBL" id="ML994635">
    <property type="protein sequence ID" value="KAF2185090.1"/>
    <property type="molecule type" value="Genomic_DNA"/>
</dbReference>
<gene>
    <name evidence="1" type="ORF">K469DRAFT_170750</name>
</gene>
<sequence>MALAPTNMGIAHCFQHCKTREYSDSTYDQLVSCGGDRYSCYSDDSTCCNDDPKVFIVGSATVIKELASTASYSPPNRDAYSHTRHRRYNKYQIQSHRIQSNKLHRSNNLHIRTREI</sequence>
<evidence type="ECO:0000313" key="1">
    <source>
        <dbReference type="EMBL" id="KAF2185090.1"/>
    </source>
</evidence>
<evidence type="ECO:0000313" key="2">
    <source>
        <dbReference type="Proteomes" id="UP000800200"/>
    </source>
</evidence>
<keyword evidence="2" id="KW-1185">Reference proteome</keyword>
<dbReference type="Proteomes" id="UP000800200">
    <property type="component" value="Unassembled WGS sequence"/>
</dbReference>
<accession>A0A6A6E4K8</accession>
<proteinExistence type="predicted"/>
<organism evidence="1 2">
    <name type="scientific">Zopfia rhizophila CBS 207.26</name>
    <dbReference type="NCBI Taxonomy" id="1314779"/>
    <lineage>
        <taxon>Eukaryota</taxon>
        <taxon>Fungi</taxon>
        <taxon>Dikarya</taxon>
        <taxon>Ascomycota</taxon>
        <taxon>Pezizomycotina</taxon>
        <taxon>Dothideomycetes</taxon>
        <taxon>Dothideomycetes incertae sedis</taxon>
        <taxon>Zopfiaceae</taxon>
        <taxon>Zopfia</taxon>
    </lineage>
</organism>
<dbReference type="AlphaFoldDB" id="A0A6A6E4K8"/>
<reference evidence="1" key="1">
    <citation type="journal article" date="2020" name="Stud. Mycol.">
        <title>101 Dothideomycetes genomes: a test case for predicting lifestyles and emergence of pathogens.</title>
        <authorList>
            <person name="Haridas S."/>
            <person name="Albert R."/>
            <person name="Binder M."/>
            <person name="Bloem J."/>
            <person name="Labutti K."/>
            <person name="Salamov A."/>
            <person name="Andreopoulos B."/>
            <person name="Baker S."/>
            <person name="Barry K."/>
            <person name="Bills G."/>
            <person name="Bluhm B."/>
            <person name="Cannon C."/>
            <person name="Castanera R."/>
            <person name="Culley D."/>
            <person name="Daum C."/>
            <person name="Ezra D."/>
            <person name="Gonzalez J."/>
            <person name="Henrissat B."/>
            <person name="Kuo A."/>
            <person name="Liang C."/>
            <person name="Lipzen A."/>
            <person name="Lutzoni F."/>
            <person name="Magnuson J."/>
            <person name="Mondo S."/>
            <person name="Nolan M."/>
            <person name="Ohm R."/>
            <person name="Pangilinan J."/>
            <person name="Park H.-J."/>
            <person name="Ramirez L."/>
            <person name="Alfaro M."/>
            <person name="Sun H."/>
            <person name="Tritt A."/>
            <person name="Yoshinaga Y."/>
            <person name="Zwiers L.-H."/>
            <person name="Turgeon B."/>
            <person name="Goodwin S."/>
            <person name="Spatafora J."/>
            <person name="Crous P."/>
            <person name="Grigoriev I."/>
        </authorList>
    </citation>
    <scope>NUCLEOTIDE SEQUENCE</scope>
    <source>
        <strain evidence="1">CBS 207.26</strain>
    </source>
</reference>
<dbReference type="OrthoDB" id="5215637at2759"/>